<accession>A0A8B6CP46</accession>
<protein>
    <submittedName>
        <fullName evidence="1">Uncharacterized protein</fullName>
    </submittedName>
</protein>
<name>A0A8B6CP46_MYTGA</name>
<gene>
    <name evidence="1" type="ORF">MGAL_10B054779</name>
</gene>
<reference evidence="1" key="1">
    <citation type="submission" date="2018-11" db="EMBL/GenBank/DDBJ databases">
        <authorList>
            <person name="Alioto T."/>
            <person name="Alioto T."/>
        </authorList>
    </citation>
    <scope>NUCLEOTIDE SEQUENCE</scope>
</reference>
<dbReference type="Proteomes" id="UP000596742">
    <property type="component" value="Unassembled WGS sequence"/>
</dbReference>
<comment type="caution">
    <text evidence="1">The sequence shown here is derived from an EMBL/GenBank/DDBJ whole genome shotgun (WGS) entry which is preliminary data.</text>
</comment>
<evidence type="ECO:0000313" key="1">
    <source>
        <dbReference type="EMBL" id="VDI07964.1"/>
    </source>
</evidence>
<evidence type="ECO:0000313" key="2">
    <source>
        <dbReference type="Proteomes" id="UP000596742"/>
    </source>
</evidence>
<organism evidence="1 2">
    <name type="scientific">Mytilus galloprovincialis</name>
    <name type="common">Mediterranean mussel</name>
    <dbReference type="NCBI Taxonomy" id="29158"/>
    <lineage>
        <taxon>Eukaryota</taxon>
        <taxon>Metazoa</taxon>
        <taxon>Spiralia</taxon>
        <taxon>Lophotrochozoa</taxon>
        <taxon>Mollusca</taxon>
        <taxon>Bivalvia</taxon>
        <taxon>Autobranchia</taxon>
        <taxon>Pteriomorphia</taxon>
        <taxon>Mytilida</taxon>
        <taxon>Mytiloidea</taxon>
        <taxon>Mytilidae</taxon>
        <taxon>Mytilinae</taxon>
        <taxon>Mytilus</taxon>
    </lineage>
</organism>
<dbReference type="EMBL" id="UYJE01002116">
    <property type="protein sequence ID" value="VDI07964.1"/>
    <property type="molecule type" value="Genomic_DNA"/>
</dbReference>
<dbReference type="AlphaFoldDB" id="A0A8B6CP46"/>
<keyword evidence="2" id="KW-1185">Reference proteome</keyword>
<proteinExistence type="predicted"/>
<sequence length="99" mass="11172">MLENQQDYRPSTVESLKQGWNTLVEEADTAASLELSTVYKIRKKLSGEHTSSSVQCKSKDGNILTSENQQLERWTEHRGDVPVNSSSGTIHRYFESIKG</sequence>
<dbReference type="OrthoDB" id="8064711at2759"/>